<reference evidence="1" key="1">
    <citation type="journal article" date="2022" name="Plant J.">
        <title>Strategies of tolerance reflected in two North American maple genomes.</title>
        <authorList>
            <person name="McEvoy S.L."/>
            <person name="Sezen U.U."/>
            <person name="Trouern-Trend A."/>
            <person name="McMahon S.M."/>
            <person name="Schaberg P.G."/>
            <person name="Yang J."/>
            <person name="Wegrzyn J.L."/>
            <person name="Swenson N.G."/>
        </authorList>
    </citation>
    <scope>NUCLEOTIDE SEQUENCE</scope>
    <source>
        <strain evidence="1">NS2018</strain>
    </source>
</reference>
<accession>A0AA39TA66</accession>
<dbReference type="EMBL" id="JAUESC010000002">
    <property type="protein sequence ID" value="KAK0604298.1"/>
    <property type="molecule type" value="Genomic_DNA"/>
</dbReference>
<dbReference type="InterPro" id="IPR036397">
    <property type="entry name" value="RNaseH_sf"/>
</dbReference>
<dbReference type="CDD" id="cd06222">
    <property type="entry name" value="RNase_H_like"/>
    <property type="match status" value="1"/>
</dbReference>
<dbReference type="InterPro" id="IPR044730">
    <property type="entry name" value="RNase_H-like_dom_plant"/>
</dbReference>
<proteinExistence type="predicted"/>
<protein>
    <recommendedName>
        <fullName evidence="3">RNase H type-1 domain-containing protein</fullName>
    </recommendedName>
</protein>
<dbReference type="AlphaFoldDB" id="A0AA39TA66"/>
<name>A0AA39TA66_ACESA</name>
<gene>
    <name evidence="1" type="ORF">LWI29_014272</name>
</gene>
<dbReference type="Proteomes" id="UP001168877">
    <property type="component" value="Unassembled WGS sequence"/>
</dbReference>
<dbReference type="InterPro" id="IPR012337">
    <property type="entry name" value="RNaseH-like_sf"/>
</dbReference>
<keyword evidence="2" id="KW-1185">Reference proteome</keyword>
<dbReference type="Gene3D" id="3.30.420.10">
    <property type="entry name" value="Ribonuclease H-like superfamily/Ribonuclease H"/>
    <property type="match status" value="1"/>
</dbReference>
<dbReference type="GO" id="GO:0003676">
    <property type="term" value="F:nucleic acid binding"/>
    <property type="evidence" value="ECO:0007669"/>
    <property type="project" value="InterPro"/>
</dbReference>
<evidence type="ECO:0000313" key="2">
    <source>
        <dbReference type="Proteomes" id="UP001168877"/>
    </source>
</evidence>
<comment type="caution">
    <text evidence="1">The sequence shown here is derived from an EMBL/GenBank/DDBJ whole genome shotgun (WGS) entry which is preliminary data.</text>
</comment>
<dbReference type="SUPFAM" id="SSF53098">
    <property type="entry name" value="Ribonuclease H-like"/>
    <property type="match status" value="1"/>
</dbReference>
<dbReference type="PANTHER" id="PTHR36006:SF2">
    <property type="entry name" value="OS06G0704200 PROTEIN"/>
    <property type="match status" value="1"/>
</dbReference>
<dbReference type="PANTHER" id="PTHR36006">
    <property type="entry name" value="BNAC02G25390D PROTEIN"/>
    <property type="match status" value="1"/>
</dbReference>
<evidence type="ECO:0008006" key="3">
    <source>
        <dbReference type="Google" id="ProtNLM"/>
    </source>
</evidence>
<sequence length="230" mass="25433">MQAALHVIRIAFDHGWRWLWLETDSMAVISCFSNPNYSPPWQLRNFWLHSKHLINQMHFVITPTFREGSIVTDILANEGLKVSGVFKLASCLSVNSNNKNTSCCSIATRTTGLFAAAAVVIASAAGIEEGETLSNIPQQLSGECSSSMDCSKPRIQRPKSRKAESCTIKCVGTCIRGGQGSPGNGPLNVRRYKLSFRKMKQIKAVLTLEFTISVAIHHPLYSNFVYNRIA</sequence>
<evidence type="ECO:0000313" key="1">
    <source>
        <dbReference type="EMBL" id="KAK0604298.1"/>
    </source>
</evidence>
<reference evidence="1" key="2">
    <citation type="submission" date="2023-06" db="EMBL/GenBank/DDBJ databases">
        <authorList>
            <person name="Swenson N.G."/>
            <person name="Wegrzyn J.L."/>
            <person name="Mcevoy S.L."/>
        </authorList>
    </citation>
    <scope>NUCLEOTIDE SEQUENCE</scope>
    <source>
        <strain evidence="1">NS2018</strain>
        <tissue evidence="1">Leaf</tissue>
    </source>
</reference>
<organism evidence="1 2">
    <name type="scientific">Acer saccharum</name>
    <name type="common">Sugar maple</name>
    <dbReference type="NCBI Taxonomy" id="4024"/>
    <lineage>
        <taxon>Eukaryota</taxon>
        <taxon>Viridiplantae</taxon>
        <taxon>Streptophyta</taxon>
        <taxon>Embryophyta</taxon>
        <taxon>Tracheophyta</taxon>
        <taxon>Spermatophyta</taxon>
        <taxon>Magnoliopsida</taxon>
        <taxon>eudicotyledons</taxon>
        <taxon>Gunneridae</taxon>
        <taxon>Pentapetalae</taxon>
        <taxon>rosids</taxon>
        <taxon>malvids</taxon>
        <taxon>Sapindales</taxon>
        <taxon>Sapindaceae</taxon>
        <taxon>Hippocastanoideae</taxon>
        <taxon>Acereae</taxon>
        <taxon>Acer</taxon>
    </lineage>
</organism>